<evidence type="ECO:0000313" key="2">
    <source>
        <dbReference type="Proteomes" id="UP000276133"/>
    </source>
</evidence>
<organism evidence="1 2">
    <name type="scientific">Brachionus plicatilis</name>
    <name type="common">Marine rotifer</name>
    <name type="synonym">Brachionus muelleri</name>
    <dbReference type="NCBI Taxonomy" id="10195"/>
    <lineage>
        <taxon>Eukaryota</taxon>
        <taxon>Metazoa</taxon>
        <taxon>Spiralia</taxon>
        <taxon>Gnathifera</taxon>
        <taxon>Rotifera</taxon>
        <taxon>Eurotatoria</taxon>
        <taxon>Monogononta</taxon>
        <taxon>Pseudotrocha</taxon>
        <taxon>Ploima</taxon>
        <taxon>Brachionidae</taxon>
        <taxon>Brachionus</taxon>
    </lineage>
</organism>
<keyword evidence="2" id="KW-1185">Reference proteome</keyword>
<dbReference type="EMBL" id="REGN01000044">
    <property type="protein sequence ID" value="RNA44913.1"/>
    <property type="molecule type" value="Genomic_DNA"/>
</dbReference>
<accession>A0A3M7T9X5</accession>
<evidence type="ECO:0000313" key="1">
    <source>
        <dbReference type="EMBL" id="RNA44913.1"/>
    </source>
</evidence>
<dbReference type="AlphaFoldDB" id="A0A3M7T9X5"/>
<sequence length="64" mass="7575">MKQKVKINQINLDVFLRSKKNIELNSCLNYRIYEEMPSGAAMFFAQNFSLYRMSQNQKSIHINS</sequence>
<comment type="caution">
    <text evidence="1">The sequence shown here is derived from an EMBL/GenBank/DDBJ whole genome shotgun (WGS) entry which is preliminary data.</text>
</comment>
<reference evidence="1 2" key="1">
    <citation type="journal article" date="2018" name="Sci. Rep.">
        <title>Genomic signatures of local adaptation to the degree of environmental predictability in rotifers.</title>
        <authorList>
            <person name="Franch-Gras L."/>
            <person name="Hahn C."/>
            <person name="Garcia-Roger E.M."/>
            <person name="Carmona M.J."/>
            <person name="Serra M."/>
            <person name="Gomez A."/>
        </authorList>
    </citation>
    <scope>NUCLEOTIDE SEQUENCE [LARGE SCALE GENOMIC DNA]</scope>
    <source>
        <strain evidence="1">HYR1</strain>
    </source>
</reference>
<proteinExistence type="predicted"/>
<gene>
    <name evidence="1" type="ORF">BpHYR1_008649</name>
</gene>
<protein>
    <submittedName>
        <fullName evidence="1">Uncharacterized protein</fullName>
    </submittedName>
</protein>
<dbReference type="Proteomes" id="UP000276133">
    <property type="component" value="Unassembled WGS sequence"/>
</dbReference>
<name>A0A3M7T9X5_BRAPC</name>